<dbReference type="EMBL" id="BPWL01000004">
    <property type="protein sequence ID" value="GJJ09665.1"/>
    <property type="molecule type" value="Genomic_DNA"/>
</dbReference>
<name>A0AAV5A9R4_9AGAM</name>
<gene>
    <name evidence="2" type="ORF">Clacol_003889</name>
</gene>
<proteinExistence type="predicted"/>
<evidence type="ECO:0000313" key="3">
    <source>
        <dbReference type="Proteomes" id="UP001050691"/>
    </source>
</evidence>
<feature type="region of interest" description="Disordered" evidence="1">
    <location>
        <begin position="139"/>
        <end position="160"/>
    </location>
</feature>
<sequence length="241" mass="26312">MWDSSADRWGYHDCRLMPFPSSSYSSVDAAIAARLNLSSRSLSRSSSPDSDYWGGYASSDTSPNIILPSNDIAEDEEKAEAAYWASYGAVHGSGDSTVPSPRLHKQSVPNLPETHGDRSEFDPFLANLHLQLQSKTGFLSPRYSGSERSRSPQPVDTLPGDDIADITHNKYGFSDTPEIRAPDAGGSPGINVSEVLSDDNMDDGGLKETIRNLYHMWKGDSRTKNEGGFVNVVKDALNYMS</sequence>
<comment type="caution">
    <text evidence="2">The sequence shown here is derived from an EMBL/GenBank/DDBJ whole genome shotgun (WGS) entry which is preliminary data.</text>
</comment>
<dbReference type="AlphaFoldDB" id="A0AAV5A9R4"/>
<evidence type="ECO:0000313" key="2">
    <source>
        <dbReference type="EMBL" id="GJJ09665.1"/>
    </source>
</evidence>
<accession>A0AAV5A9R4</accession>
<reference evidence="2" key="1">
    <citation type="submission" date="2021-10" db="EMBL/GenBank/DDBJ databases">
        <title>De novo Genome Assembly of Clathrus columnatus (Basidiomycota, Fungi) Using Illumina and Nanopore Sequence Data.</title>
        <authorList>
            <person name="Ogiso-Tanaka E."/>
            <person name="Itagaki H."/>
            <person name="Hosoya T."/>
            <person name="Hosaka K."/>
        </authorList>
    </citation>
    <scope>NUCLEOTIDE SEQUENCE</scope>
    <source>
        <strain evidence="2">MO-923</strain>
    </source>
</reference>
<dbReference type="Proteomes" id="UP001050691">
    <property type="component" value="Unassembled WGS sequence"/>
</dbReference>
<organism evidence="2 3">
    <name type="scientific">Clathrus columnatus</name>
    <dbReference type="NCBI Taxonomy" id="1419009"/>
    <lineage>
        <taxon>Eukaryota</taxon>
        <taxon>Fungi</taxon>
        <taxon>Dikarya</taxon>
        <taxon>Basidiomycota</taxon>
        <taxon>Agaricomycotina</taxon>
        <taxon>Agaricomycetes</taxon>
        <taxon>Phallomycetidae</taxon>
        <taxon>Phallales</taxon>
        <taxon>Clathraceae</taxon>
        <taxon>Clathrus</taxon>
    </lineage>
</organism>
<evidence type="ECO:0000256" key="1">
    <source>
        <dbReference type="SAM" id="MobiDB-lite"/>
    </source>
</evidence>
<protein>
    <submittedName>
        <fullName evidence="2">Uncharacterized protein</fullName>
    </submittedName>
</protein>
<keyword evidence="3" id="KW-1185">Reference proteome</keyword>